<dbReference type="HOGENOM" id="CLU_105069_0_0_10"/>
<dbReference type="EMBL" id="CP001807">
    <property type="protein sequence ID" value="ACY47782.1"/>
    <property type="molecule type" value="Genomic_DNA"/>
</dbReference>
<feature type="transmembrane region" description="Helical" evidence="1">
    <location>
        <begin position="118"/>
        <end position="140"/>
    </location>
</feature>
<evidence type="ECO:0000256" key="1">
    <source>
        <dbReference type="SAM" id="Phobius"/>
    </source>
</evidence>
<dbReference type="Proteomes" id="UP000002221">
    <property type="component" value="Chromosome"/>
</dbReference>
<dbReference type="RefSeq" id="WP_012843394.1">
    <property type="nucleotide sequence ID" value="NC_013501.1"/>
</dbReference>
<evidence type="ECO:0008006" key="4">
    <source>
        <dbReference type="Google" id="ProtNLM"/>
    </source>
</evidence>
<dbReference type="Gene3D" id="1.20.120.20">
    <property type="entry name" value="Apolipoprotein"/>
    <property type="match status" value="1"/>
</dbReference>
<keyword evidence="3" id="KW-1185">Reference proteome</keyword>
<dbReference type="eggNOG" id="COG1561">
    <property type="taxonomic scope" value="Bacteria"/>
</dbReference>
<evidence type="ECO:0000313" key="2">
    <source>
        <dbReference type="EMBL" id="ACY47782.1"/>
    </source>
</evidence>
<dbReference type="NCBIfam" id="NF047472">
    <property type="entry name" value="LA_3696_Nterm"/>
    <property type="match status" value="1"/>
</dbReference>
<dbReference type="OrthoDB" id="1725737at2"/>
<keyword evidence="1" id="KW-1133">Transmembrane helix</keyword>
<organism evidence="2 3">
    <name type="scientific">Rhodothermus marinus (strain ATCC 43812 / DSM 4252 / R-10)</name>
    <name type="common">Rhodothermus obamensis</name>
    <dbReference type="NCBI Taxonomy" id="518766"/>
    <lineage>
        <taxon>Bacteria</taxon>
        <taxon>Pseudomonadati</taxon>
        <taxon>Rhodothermota</taxon>
        <taxon>Rhodothermia</taxon>
        <taxon>Rhodothermales</taxon>
        <taxon>Rhodothermaceae</taxon>
        <taxon>Rhodothermus</taxon>
    </lineage>
</organism>
<keyword evidence="1" id="KW-0472">Membrane</keyword>
<reference evidence="2 3" key="1">
    <citation type="journal article" date="2009" name="Stand. Genomic Sci.">
        <title>Complete genome sequence of Rhodothermus marinus type strain (R-10).</title>
        <authorList>
            <person name="Nolan M."/>
            <person name="Tindall B.J."/>
            <person name="Pomrenke H."/>
            <person name="Lapidus A."/>
            <person name="Copeland A."/>
            <person name="Glavina Del Rio T."/>
            <person name="Lucas S."/>
            <person name="Chen F."/>
            <person name="Tice H."/>
            <person name="Cheng J.F."/>
            <person name="Saunders E."/>
            <person name="Han C."/>
            <person name="Bruce D."/>
            <person name="Goodwin L."/>
            <person name="Chain P."/>
            <person name="Pitluck S."/>
            <person name="Ovchinikova G."/>
            <person name="Pati A."/>
            <person name="Ivanova N."/>
            <person name="Mavromatis K."/>
            <person name="Chen A."/>
            <person name="Palaniappan K."/>
            <person name="Land M."/>
            <person name="Hauser L."/>
            <person name="Chang Y.J."/>
            <person name="Jeffries C.D."/>
            <person name="Brettin T."/>
            <person name="Goker M."/>
            <person name="Bristow J."/>
            <person name="Eisen J.A."/>
            <person name="Markowitz V."/>
            <person name="Hugenholtz P."/>
            <person name="Kyrpides N.C."/>
            <person name="Klenk H.P."/>
            <person name="Detter J.C."/>
        </authorList>
    </citation>
    <scope>NUCLEOTIDE SEQUENCE [LARGE SCALE GENOMIC DNA]</scope>
    <source>
        <strain evidence="3">ATCC 43812 / DSM 4252 / R-10</strain>
    </source>
</reference>
<name>D0MGZ7_RHOM4</name>
<dbReference type="AlphaFoldDB" id="D0MGZ7"/>
<evidence type="ECO:0000313" key="3">
    <source>
        <dbReference type="Proteomes" id="UP000002221"/>
    </source>
</evidence>
<sequence>MAILTVPKVLREKLGDEGVEALIALLNEAAHHERNNLLEIVEERFARRVAETEKRLDNRITEEVARLEQRITEEVARLEQRISAVEAKFDSRIAEVEAKLDSRIAEVKVALGERYASLVRWMFIFWAGQIGVIVALFALLR</sequence>
<gene>
    <name evidence="2" type="ordered locus">Rmar_0885</name>
</gene>
<dbReference type="STRING" id="518766.Rmar_0885"/>
<accession>D0MGZ7</accession>
<keyword evidence="1" id="KW-0812">Transmembrane</keyword>
<dbReference type="KEGG" id="rmr:Rmar_0885"/>
<protein>
    <recommendedName>
        <fullName evidence="4">DUF1640 domain-containing protein</fullName>
    </recommendedName>
</protein>
<proteinExistence type="predicted"/>